<sequence>MPLVCARFYASLTPTCTVQTPKERQVYVALSSFQTAPLRIAECVTPDVAIPQALKIGPTSDCGLADDFMNMWITINFTSLRPHLLGALLGLRLHQVQLGTFSLNIPIQNLLCNSAGEDAEKLEPLCTADGMYNGAVVMENGWAVPQRAKQNYHMTQQLCS</sequence>
<organism evidence="1 2">
    <name type="scientific">Rhinolophus ferrumequinum</name>
    <name type="common">Greater horseshoe bat</name>
    <dbReference type="NCBI Taxonomy" id="59479"/>
    <lineage>
        <taxon>Eukaryota</taxon>
        <taxon>Metazoa</taxon>
        <taxon>Chordata</taxon>
        <taxon>Craniata</taxon>
        <taxon>Vertebrata</taxon>
        <taxon>Euteleostomi</taxon>
        <taxon>Mammalia</taxon>
        <taxon>Eutheria</taxon>
        <taxon>Laurasiatheria</taxon>
        <taxon>Chiroptera</taxon>
        <taxon>Yinpterochiroptera</taxon>
        <taxon>Rhinolophoidea</taxon>
        <taxon>Rhinolophidae</taxon>
        <taxon>Rhinolophinae</taxon>
        <taxon>Rhinolophus</taxon>
    </lineage>
</organism>
<evidence type="ECO:0000313" key="1">
    <source>
        <dbReference type="EMBL" id="KAF6306505.1"/>
    </source>
</evidence>
<comment type="caution">
    <text evidence="1">The sequence shown here is derived from an EMBL/GenBank/DDBJ whole genome shotgun (WGS) entry which is preliminary data.</text>
</comment>
<accession>A0A7J7U116</accession>
<dbReference type="EMBL" id="JACAGC010000017">
    <property type="protein sequence ID" value="KAF6306505.1"/>
    <property type="molecule type" value="Genomic_DNA"/>
</dbReference>
<evidence type="ECO:0000313" key="2">
    <source>
        <dbReference type="Proteomes" id="UP000585614"/>
    </source>
</evidence>
<reference evidence="1 2" key="1">
    <citation type="journal article" date="2020" name="Nature">
        <title>Six reference-quality genomes reveal evolution of bat adaptations.</title>
        <authorList>
            <person name="Jebb D."/>
            <person name="Huang Z."/>
            <person name="Pippel M."/>
            <person name="Hughes G.M."/>
            <person name="Lavrichenko K."/>
            <person name="Devanna P."/>
            <person name="Winkler S."/>
            <person name="Jermiin L.S."/>
            <person name="Skirmuntt E.C."/>
            <person name="Katzourakis A."/>
            <person name="Burkitt-Gray L."/>
            <person name="Ray D.A."/>
            <person name="Sullivan K.A.M."/>
            <person name="Roscito J.G."/>
            <person name="Kirilenko B.M."/>
            <person name="Davalos L.M."/>
            <person name="Corthals A.P."/>
            <person name="Power M.L."/>
            <person name="Jones G."/>
            <person name="Ransome R.D."/>
            <person name="Dechmann D.K.N."/>
            <person name="Locatelli A.G."/>
            <person name="Puechmaille S.J."/>
            <person name="Fedrigo O."/>
            <person name="Jarvis E.D."/>
            <person name="Hiller M."/>
            <person name="Vernes S.C."/>
            <person name="Myers E.W."/>
            <person name="Teeling E.C."/>
        </authorList>
    </citation>
    <scope>NUCLEOTIDE SEQUENCE [LARGE SCALE GENOMIC DNA]</scope>
    <source>
        <strain evidence="1">MRhiFer1</strain>
        <tissue evidence="1">Lung</tissue>
    </source>
</reference>
<name>A0A7J7U116_RHIFE</name>
<dbReference type="Proteomes" id="UP000585614">
    <property type="component" value="Unassembled WGS sequence"/>
</dbReference>
<protein>
    <submittedName>
        <fullName evidence="1">Uncharacterized protein</fullName>
    </submittedName>
</protein>
<gene>
    <name evidence="1" type="ORF">mRhiFer1_008610</name>
</gene>
<proteinExistence type="predicted"/>
<dbReference type="AlphaFoldDB" id="A0A7J7U116"/>